<evidence type="ECO:0000313" key="3">
    <source>
        <dbReference type="Proteomes" id="UP000887013"/>
    </source>
</evidence>
<organism evidence="2 3">
    <name type="scientific">Nephila pilipes</name>
    <name type="common">Giant wood spider</name>
    <name type="synonym">Nephila maculata</name>
    <dbReference type="NCBI Taxonomy" id="299642"/>
    <lineage>
        <taxon>Eukaryota</taxon>
        <taxon>Metazoa</taxon>
        <taxon>Ecdysozoa</taxon>
        <taxon>Arthropoda</taxon>
        <taxon>Chelicerata</taxon>
        <taxon>Arachnida</taxon>
        <taxon>Araneae</taxon>
        <taxon>Araneomorphae</taxon>
        <taxon>Entelegynae</taxon>
        <taxon>Araneoidea</taxon>
        <taxon>Nephilidae</taxon>
        <taxon>Nephila</taxon>
    </lineage>
</organism>
<evidence type="ECO:0000256" key="1">
    <source>
        <dbReference type="SAM" id="Phobius"/>
    </source>
</evidence>
<keyword evidence="1" id="KW-0472">Membrane</keyword>
<gene>
    <name evidence="2" type="ORF">NPIL_431391</name>
</gene>
<accession>A0A8X6MTR5</accession>
<dbReference type="AlphaFoldDB" id="A0A8X6MTR5"/>
<evidence type="ECO:0000313" key="2">
    <source>
        <dbReference type="EMBL" id="GFS77560.1"/>
    </source>
</evidence>
<keyword evidence="3" id="KW-1185">Reference proteome</keyword>
<dbReference type="Proteomes" id="UP000887013">
    <property type="component" value="Unassembled WGS sequence"/>
</dbReference>
<name>A0A8X6MTR5_NEPPI</name>
<comment type="caution">
    <text evidence="2">The sequence shown here is derived from an EMBL/GenBank/DDBJ whole genome shotgun (WGS) entry which is preliminary data.</text>
</comment>
<feature type="transmembrane region" description="Helical" evidence="1">
    <location>
        <begin position="20"/>
        <end position="41"/>
    </location>
</feature>
<proteinExistence type="predicted"/>
<sequence>MRGRRASLAPPGTSRSRWFVRSWFPLLVLCWVSCVLVWFGLSPQVCLMRMV</sequence>
<keyword evidence="1" id="KW-1133">Transmembrane helix</keyword>
<protein>
    <submittedName>
        <fullName evidence="2">Uncharacterized protein</fullName>
    </submittedName>
</protein>
<dbReference type="EMBL" id="BMAW01097039">
    <property type="protein sequence ID" value="GFS77560.1"/>
    <property type="molecule type" value="Genomic_DNA"/>
</dbReference>
<keyword evidence="1" id="KW-0812">Transmembrane</keyword>
<feature type="non-terminal residue" evidence="2">
    <location>
        <position position="51"/>
    </location>
</feature>
<reference evidence="2" key="1">
    <citation type="submission" date="2020-08" db="EMBL/GenBank/DDBJ databases">
        <title>Multicomponent nature underlies the extraordinary mechanical properties of spider dragline silk.</title>
        <authorList>
            <person name="Kono N."/>
            <person name="Nakamura H."/>
            <person name="Mori M."/>
            <person name="Yoshida Y."/>
            <person name="Ohtoshi R."/>
            <person name="Malay A.D."/>
            <person name="Moran D.A.P."/>
            <person name="Tomita M."/>
            <person name="Numata K."/>
            <person name="Arakawa K."/>
        </authorList>
    </citation>
    <scope>NUCLEOTIDE SEQUENCE</scope>
</reference>